<protein>
    <recommendedName>
        <fullName evidence="1">DNA helicase Pif1-like 2B domain-containing protein</fullName>
    </recommendedName>
</protein>
<reference evidence="2" key="1">
    <citation type="submission" date="2014-07" db="EMBL/GenBank/DDBJ databases">
        <title>Identification of a novel salt tolerance gene in wild soybean by whole-genome sequencing.</title>
        <authorList>
            <person name="Lam H.-M."/>
            <person name="Qi X."/>
            <person name="Li M.-W."/>
            <person name="Liu X."/>
            <person name="Xie M."/>
            <person name="Ni M."/>
            <person name="Xu X."/>
        </authorList>
    </citation>
    <scope>NUCLEOTIDE SEQUENCE [LARGE SCALE GENOMIC DNA]</scope>
    <source>
        <tissue evidence="2">Root</tissue>
    </source>
</reference>
<gene>
    <name evidence="3" type="ORF">D0Y65_053379</name>
    <name evidence="2" type="ORF">glysoja_045208</name>
</gene>
<accession>A0A0B2QTP9</accession>
<keyword evidence="4" id="KW-1185">Reference proteome</keyword>
<evidence type="ECO:0000313" key="4">
    <source>
        <dbReference type="Proteomes" id="UP000289340"/>
    </source>
</evidence>
<dbReference type="Proteomes" id="UP000289340">
    <property type="component" value="Chromosome 20"/>
</dbReference>
<dbReference type="AlphaFoldDB" id="A0A0B2QTP9"/>
<organism evidence="2">
    <name type="scientific">Glycine soja</name>
    <name type="common">Wild soybean</name>
    <dbReference type="NCBI Taxonomy" id="3848"/>
    <lineage>
        <taxon>Eukaryota</taxon>
        <taxon>Viridiplantae</taxon>
        <taxon>Streptophyta</taxon>
        <taxon>Embryophyta</taxon>
        <taxon>Tracheophyta</taxon>
        <taxon>Spermatophyta</taxon>
        <taxon>Magnoliopsida</taxon>
        <taxon>eudicotyledons</taxon>
        <taxon>Gunneridae</taxon>
        <taxon>Pentapetalae</taxon>
        <taxon>rosids</taxon>
        <taxon>fabids</taxon>
        <taxon>Fabales</taxon>
        <taxon>Fabaceae</taxon>
        <taxon>Papilionoideae</taxon>
        <taxon>50 kb inversion clade</taxon>
        <taxon>NPAAA clade</taxon>
        <taxon>indigoferoid/millettioid clade</taxon>
        <taxon>Phaseoleae</taxon>
        <taxon>Glycine</taxon>
        <taxon>Glycine subgen. Soja</taxon>
    </lineage>
</organism>
<dbReference type="InterPro" id="IPR049163">
    <property type="entry name" value="Pif1-like_2B_dom"/>
</dbReference>
<evidence type="ECO:0000313" key="2">
    <source>
        <dbReference type="EMBL" id="KHN25021.1"/>
    </source>
</evidence>
<sequence>MVANNDGNIRATNQDYRLLMTSDHKEYLSSNSIDMSNTIDNIPLEAITLEFLNILKTYGIPNHNIKLKTCNPIMLLRNLDQYEDLCNGTRLTVTRLVDHVTEAKIISRKNVGNLIYIPRMSLSLSQSPRPFKLIKRQIPLIVSYAMTINKS</sequence>
<proteinExistence type="predicted"/>
<name>A0A0B2QTP9_GLYSO</name>
<dbReference type="PANTHER" id="PTHR23274">
    <property type="entry name" value="DNA HELICASE-RELATED"/>
    <property type="match status" value="1"/>
</dbReference>
<dbReference type="Pfam" id="PF21530">
    <property type="entry name" value="Pif1_2B_dom"/>
    <property type="match status" value="1"/>
</dbReference>
<dbReference type="EMBL" id="QZWG01000020">
    <property type="protein sequence ID" value="RZB42776.1"/>
    <property type="molecule type" value="Genomic_DNA"/>
</dbReference>
<dbReference type="PANTHER" id="PTHR23274:SF33">
    <property type="entry name" value="ANIMAL RPA1 DOMAIN PROTEIN"/>
    <property type="match status" value="1"/>
</dbReference>
<evidence type="ECO:0000259" key="1">
    <source>
        <dbReference type="Pfam" id="PF21530"/>
    </source>
</evidence>
<dbReference type="GO" id="GO:0006260">
    <property type="term" value="P:DNA replication"/>
    <property type="evidence" value="ECO:0007669"/>
    <property type="project" value="TreeGrafter"/>
</dbReference>
<reference evidence="3 4" key="2">
    <citation type="submission" date="2018-09" db="EMBL/GenBank/DDBJ databases">
        <title>A high-quality reference genome of wild soybean provides a powerful tool to mine soybean genomes.</title>
        <authorList>
            <person name="Xie M."/>
            <person name="Chung C.Y.L."/>
            <person name="Li M.-W."/>
            <person name="Wong F.-L."/>
            <person name="Chan T.-F."/>
            <person name="Lam H.-M."/>
        </authorList>
    </citation>
    <scope>NUCLEOTIDE SEQUENCE [LARGE SCALE GENOMIC DNA]</scope>
    <source>
        <strain evidence="4">cv. W05</strain>
        <tissue evidence="3">Hypocotyl of etiolated seedlings</tissue>
    </source>
</reference>
<evidence type="ECO:0000313" key="3">
    <source>
        <dbReference type="EMBL" id="RZB42776.1"/>
    </source>
</evidence>
<dbReference type="SUPFAM" id="SSF52540">
    <property type="entry name" value="P-loop containing nucleoside triphosphate hydrolases"/>
    <property type="match status" value="1"/>
</dbReference>
<feature type="domain" description="DNA helicase Pif1-like 2B" evidence="1">
    <location>
        <begin position="50"/>
        <end position="96"/>
    </location>
</feature>
<dbReference type="EMBL" id="KN654736">
    <property type="protein sequence ID" value="KHN25021.1"/>
    <property type="molecule type" value="Genomic_DNA"/>
</dbReference>
<dbReference type="Proteomes" id="UP000053555">
    <property type="component" value="Unassembled WGS sequence"/>
</dbReference>
<dbReference type="InterPro" id="IPR027417">
    <property type="entry name" value="P-loop_NTPase"/>
</dbReference>
<dbReference type="GO" id="GO:0005657">
    <property type="term" value="C:replication fork"/>
    <property type="evidence" value="ECO:0007669"/>
    <property type="project" value="TreeGrafter"/>
</dbReference>